<evidence type="ECO:0000313" key="3">
    <source>
        <dbReference type="Proteomes" id="UP001396334"/>
    </source>
</evidence>
<organism evidence="2 3">
    <name type="scientific">Hibiscus sabdariffa</name>
    <name type="common">roselle</name>
    <dbReference type="NCBI Taxonomy" id="183260"/>
    <lineage>
        <taxon>Eukaryota</taxon>
        <taxon>Viridiplantae</taxon>
        <taxon>Streptophyta</taxon>
        <taxon>Embryophyta</taxon>
        <taxon>Tracheophyta</taxon>
        <taxon>Spermatophyta</taxon>
        <taxon>Magnoliopsida</taxon>
        <taxon>eudicotyledons</taxon>
        <taxon>Gunneridae</taxon>
        <taxon>Pentapetalae</taxon>
        <taxon>rosids</taxon>
        <taxon>malvids</taxon>
        <taxon>Malvales</taxon>
        <taxon>Malvaceae</taxon>
        <taxon>Malvoideae</taxon>
        <taxon>Hibiscus</taxon>
    </lineage>
</organism>
<feature type="region of interest" description="Disordered" evidence="1">
    <location>
        <begin position="186"/>
        <end position="210"/>
    </location>
</feature>
<proteinExistence type="predicted"/>
<feature type="compositionally biased region" description="Basic residues" evidence="1">
    <location>
        <begin position="192"/>
        <end position="207"/>
    </location>
</feature>
<keyword evidence="3" id="KW-1185">Reference proteome</keyword>
<name>A0ABR2QT00_9ROSI</name>
<reference evidence="2 3" key="1">
    <citation type="journal article" date="2024" name="G3 (Bethesda)">
        <title>Genome assembly of Hibiscus sabdariffa L. provides insights into metabolisms of medicinal natural products.</title>
        <authorList>
            <person name="Kim T."/>
        </authorList>
    </citation>
    <scope>NUCLEOTIDE SEQUENCE [LARGE SCALE GENOMIC DNA]</scope>
    <source>
        <strain evidence="2">TK-2024</strain>
        <tissue evidence="2">Old leaves</tissue>
    </source>
</reference>
<comment type="caution">
    <text evidence="2">The sequence shown here is derived from an EMBL/GenBank/DDBJ whole genome shotgun (WGS) entry which is preliminary data.</text>
</comment>
<dbReference type="EMBL" id="JBBPBN010000032">
    <property type="protein sequence ID" value="KAK9003769.1"/>
    <property type="molecule type" value="Genomic_DNA"/>
</dbReference>
<evidence type="ECO:0000256" key="1">
    <source>
        <dbReference type="SAM" id="MobiDB-lite"/>
    </source>
</evidence>
<evidence type="ECO:0000313" key="2">
    <source>
        <dbReference type="EMBL" id="KAK9003769.1"/>
    </source>
</evidence>
<gene>
    <name evidence="2" type="ORF">V6N11_018668</name>
</gene>
<accession>A0ABR2QT00</accession>
<sequence>MISEGLGYLASAIGKPLHSDKATIMKQLEFVKVCVEVDAQAPLFGSVLVDLRARNCVDVTVQLRVIGNDERVELESTVAQNVEDDVADTLVSNYEFASVNAEVHVETNYVVSSSDFIVVAWAIIRDIVDVDRLKGDSNVEEGGMQSDNKFDLLVDVVDGHEELDLSPKKSRLAGGGVAKLINQLKPKQQQKGAKKNGKGGKQKRKKGCTSPNYYDFLNLEC</sequence>
<protein>
    <submittedName>
        <fullName evidence="2">Uncharacterized protein</fullName>
    </submittedName>
</protein>
<dbReference type="Proteomes" id="UP001396334">
    <property type="component" value="Unassembled WGS sequence"/>
</dbReference>